<comment type="subcellular location">
    <subcellularLocation>
        <location evidence="1">Nucleus</location>
    </subcellularLocation>
</comment>
<gene>
    <name evidence="7" type="ORF">PPNO1_LOCUS1373</name>
</gene>
<feature type="compositionally biased region" description="Basic and acidic residues" evidence="4">
    <location>
        <begin position="609"/>
        <end position="623"/>
    </location>
</feature>
<evidence type="ECO:0000256" key="3">
    <source>
        <dbReference type="ARBA" id="ARBA00023242"/>
    </source>
</evidence>
<dbReference type="Gene3D" id="1.25.10.10">
    <property type="entry name" value="Leucine-rich Repeat Variant"/>
    <property type="match status" value="2"/>
</dbReference>
<reference evidence="7" key="1">
    <citation type="submission" date="2022-11" db="EMBL/GenBank/DDBJ databases">
        <authorList>
            <person name="Scott C."/>
            <person name="Bruce N."/>
        </authorList>
    </citation>
    <scope>NUCLEOTIDE SEQUENCE</scope>
</reference>
<evidence type="ECO:0000259" key="5">
    <source>
        <dbReference type="Pfam" id="PF08161"/>
    </source>
</evidence>
<feature type="domain" description="RRP12 HEAT" evidence="5">
    <location>
        <begin position="289"/>
        <end position="566"/>
    </location>
</feature>
<organism evidence="7 8">
    <name type="scientific">Parascedosporium putredinis</name>
    <dbReference type="NCBI Taxonomy" id="1442378"/>
    <lineage>
        <taxon>Eukaryota</taxon>
        <taxon>Fungi</taxon>
        <taxon>Dikarya</taxon>
        <taxon>Ascomycota</taxon>
        <taxon>Pezizomycotina</taxon>
        <taxon>Sordariomycetes</taxon>
        <taxon>Hypocreomycetidae</taxon>
        <taxon>Microascales</taxon>
        <taxon>Microascaceae</taxon>
        <taxon>Parascedosporium</taxon>
    </lineage>
</organism>
<dbReference type="Pfam" id="PF08161">
    <property type="entry name" value="RRP12_HEAT"/>
    <property type="match status" value="1"/>
</dbReference>
<feature type="region of interest" description="Disordered" evidence="4">
    <location>
        <begin position="605"/>
        <end position="625"/>
    </location>
</feature>
<keyword evidence="3" id="KW-0539">Nucleus</keyword>
<dbReference type="EMBL" id="CALLCH030000002">
    <property type="protein sequence ID" value="CAI4211594.1"/>
    <property type="molecule type" value="Genomic_DNA"/>
</dbReference>
<feature type="compositionally biased region" description="Basic residues" evidence="4">
    <location>
        <begin position="1032"/>
        <end position="1041"/>
    </location>
</feature>
<keyword evidence="8" id="KW-1185">Reference proteome</keyword>
<comment type="caution">
    <text evidence="7">The sequence shown here is derived from an EMBL/GenBank/DDBJ whole genome shotgun (WGS) entry which is preliminary data.</text>
</comment>
<feature type="region of interest" description="Disordered" evidence="4">
    <location>
        <begin position="1091"/>
        <end position="1235"/>
    </location>
</feature>
<dbReference type="Pfam" id="PF25772">
    <property type="entry name" value="HEAT_RRP12_N"/>
    <property type="match status" value="1"/>
</dbReference>
<dbReference type="AlphaFoldDB" id="A0A9P1GX91"/>
<dbReference type="OrthoDB" id="2192888at2759"/>
<dbReference type="InterPro" id="IPR057860">
    <property type="entry name" value="HEAT_RRP12_N"/>
</dbReference>
<sequence>MKSRLENSLILEAVEATLKEQKTSQTATSYFAALLALLNQPNNANNTEILTSVVYLLDVVTPHAPSPFSEPNAEAILLRSSIGCLESLLLAQDSAAWELSVSQVGPRMAVFDLLSLSLNPKPKVRKRALDALKHVLKTPPPSPSLDHPASDMCAHSAMKHLESLAEAAAKARKHKNSTDQDPALVHALQLIKAIASSSGGWPSKQIEPLCELLLRIAKSGNEHMTMATFDIFEMIFSGMADEVSSSKLPRLMEIISELQPAPNDTQLVEPDETFQKLPELFAAVAKFLESSSQNIRISASECLVSFMATCVPRQVAKQAEALLSVQYQAAWLETFTVLGAMYDSLRWGAYPIMLNITKLLGEIRGNDSFHKKKQADEVLGKAVRSMGPEAVLSVLPLNLTKPVKGQPGRAWMMPILRDYVSNTNLAHFKSEMVPLSQAMFQRVLDHGQAEKTMETKIFETLVNQVWSALPGYCDLPLDLIEAFDQGFAEILANILYQQTELRLDVCRGLRMLVESNQAIVTIEEGEEEDMILQSRVTRAQANANLDHLGTFAANMLAVLFNVYTQTLPQSRGPILQTINAFLSITPGGEVTETFDRVSKLLAAELQQEPPKEKKGQAQREDKMPSTSNTLMDLIITMSPYLPRESYGALFEIAAVVIAREAEPQLQKKAYKLIPRLSESETGRAALQDRNAELQALLIANAEKVSAPARRERLAAIAALIPFIPTTSLHFIPQVLSEVVICCKENNERARETAYSLLVQMGNQLEACKGATVDNSKVSHMPDDAPPVTASIEEYFTMVSAGLAGSTPHMISASITALSRILYEFHEQLSTHTLTDLVETMDLFLTSNNREIVKSVLGFIKICVLRLPMELMQARMGTLVPNLIIWSHEHKGHFKAKVKHILERMIRRFGYDTVHDNCPESDRKLVVNIRKTKERNKRKKDSAREGGQGEDESEEEEEGGKPQRKFDNEYDEALYSSESEGEEGGGDGDEGRGGRGRGKREKGGRAYIIEDEDEPLDLLDKRALANISTTKPSRTRQPVKSRARVDLDGKLILGQDENEGDAMDVDGEDPSAGGQSGVGAYVAALRGKDAGRRIRGGKLKFSNKRGGGGDDDEEMDAEDVMAVRERLSSKSPRGSHGRGDRSFGGGRGGGGGGRGGFGRGGGGFGRGGGGGGGFGRGGGGGGRGGGGRGGRGGRGGFGGGERSGRGGIGGRRPLGGERRRSEGGNGGGVGKPRGRR</sequence>
<feature type="compositionally biased region" description="Gly residues" evidence="4">
    <location>
        <begin position="1141"/>
        <end position="1212"/>
    </location>
</feature>
<proteinExistence type="inferred from homology"/>
<protein>
    <recommendedName>
        <fullName evidence="9">Ribosomal RNA-processing protein 12</fullName>
    </recommendedName>
</protein>
<feature type="compositionally biased region" description="Acidic residues" evidence="4">
    <location>
        <begin position="978"/>
        <end position="987"/>
    </location>
</feature>
<dbReference type="InterPro" id="IPR012978">
    <property type="entry name" value="HEAT_RRP12"/>
</dbReference>
<feature type="compositionally biased region" description="Gly residues" evidence="4">
    <location>
        <begin position="1222"/>
        <end position="1235"/>
    </location>
</feature>
<evidence type="ECO:0000259" key="6">
    <source>
        <dbReference type="Pfam" id="PF25772"/>
    </source>
</evidence>
<dbReference type="InterPro" id="IPR011989">
    <property type="entry name" value="ARM-like"/>
</dbReference>
<dbReference type="InterPro" id="IPR052087">
    <property type="entry name" value="RRP12"/>
</dbReference>
<feature type="region of interest" description="Disordered" evidence="4">
    <location>
        <begin position="932"/>
        <end position="1076"/>
    </location>
</feature>
<dbReference type="Proteomes" id="UP000838763">
    <property type="component" value="Unassembled WGS sequence"/>
</dbReference>
<evidence type="ECO:0000256" key="1">
    <source>
        <dbReference type="ARBA" id="ARBA00004123"/>
    </source>
</evidence>
<dbReference type="GO" id="GO:0005634">
    <property type="term" value="C:nucleus"/>
    <property type="evidence" value="ECO:0007669"/>
    <property type="project" value="UniProtKB-SubCell"/>
</dbReference>
<evidence type="ECO:0000313" key="8">
    <source>
        <dbReference type="Proteomes" id="UP000838763"/>
    </source>
</evidence>
<feature type="compositionally biased region" description="Basic residues" evidence="4">
    <location>
        <begin position="1092"/>
        <end position="1102"/>
    </location>
</feature>
<feature type="compositionally biased region" description="Basic and acidic residues" evidence="4">
    <location>
        <begin position="958"/>
        <end position="967"/>
    </location>
</feature>
<comment type="similarity">
    <text evidence="2">Belongs to the RRP12 family.</text>
</comment>
<accession>A0A9P1GX91</accession>
<evidence type="ECO:0000256" key="4">
    <source>
        <dbReference type="SAM" id="MobiDB-lite"/>
    </source>
</evidence>
<evidence type="ECO:0000256" key="2">
    <source>
        <dbReference type="ARBA" id="ARBA00007690"/>
    </source>
</evidence>
<evidence type="ECO:0000313" key="7">
    <source>
        <dbReference type="EMBL" id="CAI4211594.1"/>
    </source>
</evidence>
<feature type="compositionally biased region" description="Acidic residues" evidence="4">
    <location>
        <begin position="1108"/>
        <end position="1118"/>
    </location>
</feature>
<name>A0A9P1GX91_9PEZI</name>
<feature type="compositionally biased region" description="Acidic residues" evidence="4">
    <location>
        <begin position="947"/>
        <end position="957"/>
    </location>
</feature>
<dbReference type="PANTHER" id="PTHR48287">
    <property type="entry name" value="ARM REPEAT SUPERFAMILY PROTEIN"/>
    <property type="match status" value="1"/>
</dbReference>
<dbReference type="SUPFAM" id="SSF48371">
    <property type="entry name" value="ARM repeat"/>
    <property type="match status" value="1"/>
</dbReference>
<feature type="compositionally biased region" description="Acidic residues" evidence="4">
    <location>
        <begin position="1055"/>
        <end position="1068"/>
    </location>
</feature>
<dbReference type="InterPro" id="IPR016024">
    <property type="entry name" value="ARM-type_fold"/>
</dbReference>
<dbReference type="PANTHER" id="PTHR48287:SF1">
    <property type="entry name" value="ARM REPEAT SUPERFAMILY PROTEIN"/>
    <property type="match status" value="1"/>
</dbReference>
<feature type="domain" description="RRP12 N-terminal HEAT" evidence="6">
    <location>
        <begin position="11"/>
        <end position="198"/>
    </location>
</feature>
<evidence type="ECO:0008006" key="9">
    <source>
        <dbReference type="Google" id="ProtNLM"/>
    </source>
</evidence>